<feature type="region of interest" description="Disordered" evidence="5">
    <location>
        <begin position="503"/>
        <end position="522"/>
    </location>
</feature>
<dbReference type="InterPro" id="IPR036236">
    <property type="entry name" value="Znf_C2H2_sf"/>
</dbReference>
<evidence type="ECO:0000256" key="1">
    <source>
        <dbReference type="ARBA" id="ARBA00022723"/>
    </source>
</evidence>
<feature type="compositionally biased region" description="Acidic residues" evidence="5">
    <location>
        <begin position="593"/>
        <end position="623"/>
    </location>
</feature>
<proteinExistence type="predicted"/>
<evidence type="ECO:0000259" key="6">
    <source>
        <dbReference type="PROSITE" id="PS50157"/>
    </source>
</evidence>
<feature type="domain" description="C2H2-type" evidence="6">
    <location>
        <begin position="335"/>
        <end position="362"/>
    </location>
</feature>
<feature type="compositionally biased region" description="Low complexity" evidence="5">
    <location>
        <begin position="583"/>
        <end position="592"/>
    </location>
</feature>
<feature type="region of interest" description="Disordered" evidence="5">
    <location>
        <begin position="529"/>
        <end position="568"/>
    </location>
</feature>
<evidence type="ECO:0000256" key="4">
    <source>
        <dbReference type="PROSITE-ProRule" id="PRU00042"/>
    </source>
</evidence>
<dbReference type="SMART" id="SM00355">
    <property type="entry name" value="ZnF_C2H2"/>
    <property type="match status" value="3"/>
</dbReference>
<dbReference type="OrthoDB" id="8922241at2759"/>
<dbReference type="Proteomes" id="UP000559256">
    <property type="component" value="Unassembled WGS sequence"/>
</dbReference>
<feature type="compositionally biased region" description="Polar residues" evidence="5">
    <location>
        <begin position="531"/>
        <end position="551"/>
    </location>
</feature>
<evidence type="ECO:0000256" key="2">
    <source>
        <dbReference type="ARBA" id="ARBA00022771"/>
    </source>
</evidence>
<dbReference type="PROSITE" id="PS00028">
    <property type="entry name" value="ZINC_FINGER_C2H2_1"/>
    <property type="match status" value="2"/>
</dbReference>
<evidence type="ECO:0000313" key="7">
    <source>
        <dbReference type="EMBL" id="KAF5343996.1"/>
    </source>
</evidence>
<accession>A0A8H5CN85</accession>
<organism evidence="7 8">
    <name type="scientific">Tetrapyrgos nigripes</name>
    <dbReference type="NCBI Taxonomy" id="182062"/>
    <lineage>
        <taxon>Eukaryota</taxon>
        <taxon>Fungi</taxon>
        <taxon>Dikarya</taxon>
        <taxon>Basidiomycota</taxon>
        <taxon>Agaricomycotina</taxon>
        <taxon>Agaricomycetes</taxon>
        <taxon>Agaricomycetidae</taxon>
        <taxon>Agaricales</taxon>
        <taxon>Marasmiineae</taxon>
        <taxon>Marasmiaceae</taxon>
        <taxon>Tetrapyrgos</taxon>
    </lineage>
</organism>
<dbReference type="InterPro" id="IPR013087">
    <property type="entry name" value="Znf_C2H2_type"/>
</dbReference>
<dbReference type="GO" id="GO:0000981">
    <property type="term" value="F:DNA-binding transcription factor activity, RNA polymerase II-specific"/>
    <property type="evidence" value="ECO:0007669"/>
    <property type="project" value="TreeGrafter"/>
</dbReference>
<dbReference type="PANTHER" id="PTHR23235">
    <property type="entry name" value="KRUEPPEL-LIKE TRANSCRIPTION FACTOR"/>
    <property type="match status" value="1"/>
</dbReference>
<comment type="caution">
    <text evidence="7">The sequence shown here is derived from an EMBL/GenBank/DDBJ whole genome shotgun (WGS) entry which is preliminary data.</text>
</comment>
<dbReference type="PANTHER" id="PTHR23235:SF120">
    <property type="entry name" value="KRUPPEL-LIKE FACTOR 15"/>
    <property type="match status" value="1"/>
</dbReference>
<reference evidence="7 8" key="1">
    <citation type="journal article" date="2020" name="ISME J.">
        <title>Uncovering the hidden diversity of litter-decomposition mechanisms in mushroom-forming fungi.</title>
        <authorList>
            <person name="Floudas D."/>
            <person name="Bentzer J."/>
            <person name="Ahren D."/>
            <person name="Johansson T."/>
            <person name="Persson P."/>
            <person name="Tunlid A."/>
        </authorList>
    </citation>
    <scope>NUCLEOTIDE SEQUENCE [LARGE SCALE GENOMIC DNA]</scope>
    <source>
        <strain evidence="7 8">CBS 291.85</strain>
    </source>
</reference>
<dbReference type="SUPFAM" id="SSF57667">
    <property type="entry name" value="beta-beta-alpha zinc fingers"/>
    <property type="match status" value="1"/>
</dbReference>
<protein>
    <recommendedName>
        <fullName evidence="6">C2H2-type domain-containing protein</fullName>
    </recommendedName>
</protein>
<feature type="region of interest" description="Disordered" evidence="5">
    <location>
        <begin position="1"/>
        <end position="84"/>
    </location>
</feature>
<keyword evidence="8" id="KW-1185">Reference proteome</keyword>
<evidence type="ECO:0000256" key="3">
    <source>
        <dbReference type="ARBA" id="ARBA00022833"/>
    </source>
</evidence>
<evidence type="ECO:0000256" key="5">
    <source>
        <dbReference type="SAM" id="MobiDB-lite"/>
    </source>
</evidence>
<dbReference type="AlphaFoldDB" id="A0A8H5CN85"/>
<keyword evidence="3" id="KW-0862">Zinc</keyword>
<name>A0A8H5CN85_9AGAR</name>
<dbReference type="PROSITE" id="PS50157">
    <property type="entry name" value="ZINC_FINGER_C2H2_2"/>
    <property type="match status" value="2"/>
</dbReference>
<dbReference type="EMBL" id="JAACJM010000130">
    <property type="protein sequence ID" value="KAF5343996.1"/>
    <property type="molecule type" value="Genomic_DNA"/>
</dbReference>
<feature type="compositionally biased region" description="Acidic residues" evidence="5">
    <location>
        <begin position="13"/>
        <end position="49"/>
    </location>
</feature>
<dbReference type="Pfam" id="PF00096">
    <property type="entry name" value="zf-C2H2"/>
    <property type="match status" value="2"/>
</dbReference>
<gene>
    <name evidence="7" type="ORF">D9758_012885</name>
</gene>
<evidence type="ECO:0000313" key="8">
    <source>
        <dbReference type="Proteomes" id="UP000559256"/>
    </source>
</evidence>
<keyword evidence="1" id="KW-0479">Metal-binding</keyword>
<keyword evidence="2 4" id="KW-0863">Zinc-finger</keyword>
<dbReference type="GO" id="GO:0000978">
    <property type="term" value="F:RNA polymerase II cis-regulatory region sequence-specific DNA binding"/>
    <property type="evidence" value="ECO:0007669"/>
    <property type="project" value="TreeGrafter"/>
</dbReference>
<feature type="compositionally biased region" description="Pro residues" evidence="5">
    <location>
        <begin position="72"/>
        <end position="82"/>
    </location>
</feature>
<dbReference type="GO" id="GO:0008270">
    <property type="term" value="F:zinc ion binding"/>
    <property type="evidence" value="ECO:0007669"/>
    <property type="project" value="UniProtKB-KW"/>
</dbReference>
<feature type="domain" description="C2H2-type" evidence="6">
    <location>
        <begin position="305"/>
        <end position="334"/>
    </location>
</feature>
<feature type="region of interest" description="Disordered" evidence="5">
    <location>
        <begin position="174"/>
        <end position="202"/>
    </location>
</feature>
<sequence length="632" mass="67825">MSEQIQPAVSPPEAEDTENWEDGEYDEEDEEDDDDDDDDDDGDIAAEAEEMARRLGEQLEGLSNVLPVEQPVGPPPAPPYALPPSKKQEAAIITIKAILALLDKDPAAHATLGSTIVSGAAVGSVLDALRVSMTSGSVPKELCGPLSQSLVALARSEALFGDLRHSDASSIQLDLGKRKRENHDDGTQVETEASRPPKKPFIPSPDIYATVSEAVHIVSHALNVPTPITLDSALISSIQHPLHHIFLFAVTSSSRGGPEVHALQEIGGLIQVLGVLSGIHIGSMPSTDLEKDPSNAPTDIGTAVYPCLVAGCRKTFSRLFSLRAHHRIHASHRPFRCLHCPASFSRNHDLRRHTKMHERKAWKCGGCDRLFSRRDAIKRHKNTSQSRSVQEACVNAEILEIEVEEGTAADMSREEKRAKLWNGIAMTEAQTIPPSMGYPDGVIEEGEIPPQVIAATQTAVMHLQPILQTYVANASGTPLATATPLDPTGGQATLASVIARAQSQSIPPADTESDGDLVVPPSADSIIADVSPQNQENGSNEHQQPQSAPSTVTPPTPMPKLSMYGLSDEQTKLLEEAITSAALAAQAQAEAEAALEEEDDDEMFDGDDDEESNMDMDEVEIEEVGSRLPATT</sequence>
<dbReference type="Gene3D" id="3.30.160.60">
    <property type="entry name" value="Classic Zinc Finger"/>
    <property type="match status" value="2"/>
</dbReference>
<feature type="region of interest" description="Disordered" evidence="5">
    <location>
        <begin position="583"/>
        <end position="632"/>
    </location>
</feature>